<accession>A0A1G9A043</accession>
<feature type="signal peptide" evidence="6">
    <location>
        <begin position="1"/>
        <end position="32"/>
    </location>
</feature>
<feature type="binding site" evidence="4">
    <location>
        <position position="60"/>
    </location>
    <ligand>
        <name>Zn(2+)</name>
        <dbReference type="ChEBI" id="CHEBI:29105"/>
        <label>1</label>
    </ligand>
</feature>
<dbReference type="InterPro" id="IPR017947">
    <property type="entry name" value="AryldialkylPase_Zn-BS"/>
</dbReference>
<feature type="binding site" description="via carbamate group" evidence="4">
    <location>
        <position position="176"/>
    </location>
    <ligand>
        <name>Zn(2+)</name>
        <dbReference type="ChEBI" id="CHEBI:29105"/>
        <label>1</label>
    </ligand>
</feature>
<dbReference type="OrthoDB" id="105927at2"/>
<dbReference type="InterPro" id="IPR001559">
    <property type="entry name" value="Phosphotriesterase"/>
</dbReference>
<feature type="binding site" evidence="4">
    <location>
        <position position="58"/>
    </location>
    <ligand>
        <name>Zn(2+)</name>
        <dbReference type="ChEBI" id="CHEBI:29105"/>
        <label>1</label>
    </ligand>
</feature>
<dbReference type="SUPFAM" id="SSF51556">
    <property type="entry name" value="Metallo-dependent hydrolases"/>
    <property type="match status" value="1"/>
</dbReference>
<comment type="cofactor">
    <cofactor evidence="4">
        <name>a divalent metal cation</name>
        <dbReference type="ChEBI" id="CHEBI:60240"/>
    </cofactor>
    <text evidence="4">Binds 2 divalent metal cations per subunit.</text>
</comment>
<evidence type="ECO:0000256" key="2">
    <source>
        <dbReference type="ARBA" id="ARBA00022801"/>
    </source>
</evidence>
<keyword evidence="2" id="KW-0378">Hydrolase</keyword>
<dbReference type="Pfam" id="PF02126">
    <property type="entry name" value="PTE"/>
    <property type="match status" value="1"/>
</dbReference>
<dbReference type="PANTHER" id="PTHR10819:SF3">
    <property type="entry name" value="PHOSPHOTRIESTERASE-RELATED PROTEIN"/>
    <property type="match status" value="1"/>
</dbReference>
<dbReference type="InterPro" id="IPR006311">
    <property type="entry name" value="TAT_signal"/>
</dbReference>
<dbReference type="GO" id="GO:0016788">
    <property type="term" value="F:hydrolase activity, acting on ester bonds"/>
    <property type="evidence" value="ECO:0007669"/>
    <property type="project" value="InterPro"/>
</dbReference>
<evidence type="ECO:0000256" key="1">
    <source>
        <dbReference type="ARBA" id="ARBA00022723"/>
    </source>
</evidence>
<feature type="chain" id="PRO_5011512475" evidence="6">
    <location>
        <begin position="33"/>
        <end position="349"/>
    </location>
</feature>
<dbReference type="AlphaFoldDB" id="A0A1G9A043"/>
<evidence type="ECO:0000256" key="3">
    <source>
        <dbReference type="PIRSR" id="PIRSR601559-50"/>
    </source>
</evidence>
<comment type="similarity">
    <text evidence="5">Belongs to the metallo-dependent hydrolases superfamily. Phosphotriesterase family.</text>
</comment>
<feature type="modified residue" description="N6-carboxylysine" evidence="3 5">
    <location>
        <position position="176"/>
    </location>
</feature>
<keyword evidence="1 4" id="KW-0479">Metal-binding</keyword>
<sequence>MNSRSERFTRRDFLRTSSLTLLGVACAPVLWATVPEAAQVMTVTGPIPPKELGTTLIHEHVLVDFIGATQTGYERWDRAAVVTKVLPYLEELKARGCRTLLECTPAYLGRDPRLLRELAERSGLHLLTNTGYYGASDNKYLPPHAFTESADQLAARWIGEWERGIEATGIRPGFLKTSVSPGPLSPLHEKLIRAAARTHRQTGLTIVSHTGPGEPAFQQLTILREEGVDPSAFVWTHAQNEPDGAQHVAAARQGAWVSLDGVADDNVADYVARLAVLKKAGVLHRVLLSHDAGWYRPGEPDGGEFRPYTAIFDRLLPLLTQQGFRSADRRQLLERNPAEAYAVQKRLLR</sequence>
<evidence type="ECO:0000313" key="7">
    <source>
        <dbReference type="EMBL" id="SDK20749.1"/>
    </source>
</evidence>
<dbReference type="Gene3D" id="3.20.20.140">
    <property type="entry name" value="Metal-dependent hydrolases"/>
    <property type="match status" value="1"/>
</dbReference>
<feature type="binding site" evidence="4">
    <location>
        <position position="209"/>
    </location>
    <ligand>
        <name>Zn(2+)</name>
        <dbReference type="ChEBI" id="CHEBI:29105"/>
        <label>2</label>
    </ligand>
</feature>
<dbReference type="PROSITE" id="PS51257">
    <property type="entry name" value="PROKAR_LIPOPROTEIN"/>
    <property type="match status" value="1"/>
</dbReference>
<dbReference type="EMBL" id="FNFO01000002">
    <property type="protein sequence ID" value="SDK20749.1"/>
    <property type="molecule type" value="Genomic_DNA"/>
</dbReference>
<reference evidence="7 8" key="1">
    <citation type="submission" date="2016-10" db="EMBL/GenBank/DDBJ databases">
        <authorList>
            <person name="de Groot N.N."/>
        </authorList>
    </citation>
    <scope>NUCLEOTIDE SEQUENCE [LARGE SCALE GENOMIC DNA]</scope>
    <source>
        <strain evidence="7 8">DSM 25186</strain>
    </source>
</reference>
<dbReference type="Proteomes" id="UP000198510">
    <property type="component" value="Unassembled WGS sequence"/>
</dbReference>
<evidence type="ECO:0000313" key="8">
    <source>
        <dbReference type="Proteomes" id="UP000198510"/>
    </source>
</evidence>
<evidence type="ECO:0000256" key="6">
    <source>
        <dbReference type="SAM" id="SignalP"/>
    </source>
</evidence>
<dbReference type="STRING" id="1075417.SAMN05421823_102143"/>
<feature type="binding site" description="via carbamate group" evidence="4">
    <location>
        <position position="176"/>
    </location>
    <ligand>
        <name>Zn(2+)</name>
        <dbReference type="ChEBI" id="CHEBI:29105"/>
        <label>2</label>
    </ligand>
</feature>
<feature type="binding site" evidence="4">
    <location>
        <position position="291"/>
    </location>
    <ligand>
        <name>Zn(2+)</name>
        <dbReference type="ChEBI" id="CHEBI:29105"/>
        <label>1</label>
    </ligand>
</feature>
<proteinExistence type="inferred from homology"/>
<dbReference type="PANTHER" id="PTHR10819">
    <property type="entry name" value="PHOSPHOTRIESTERASE-RELATED"/>
    <property type="match status" value="1"/>
</dbReference>
<dbReference type="PROSITE" id="PS01322">
    <property type="entry name" value="PHOSPHOTRIESTERASE_1"/>
    <property type="match status" value="1"/>
</dbReference>
<dbReference type="RefSeq" id="WP_089679565.1">
    <property type="nucleotide sequence ID" value="NZ_FNFO01000002.1"/>
</dbReference>
<name>A0A1G9A043_9BACT</name>
<evidence type="ECO:0000256" key="5">
    <source>
        <dbReference type="PROSITE-ProRule" id="PRU00679"/>
    </source>
</evidence>
<feature type="binding site" evidence="4">
    <location>
        <position position="237"/>
    </location>
    <ligand>
        <name>Zn(2+)</name>
        <dbReference type="ChEBI" id="CHEBI:29105"/>
        <label>2</label>
    </ligand>
</feature>
<evidence type="ECO:0000256" key="4">
    <source>
        <dbReference type="PIRSR" id="PIRSR601559-51"/>
    </source>
</evidence>
<organism evidence="7 8">
    <name type="scientific">Catalinimonas alkaloidigena</name>
    <dbReference type="NCBI Taxonomy" id="1075417"/>
    <lineage>
        <taxon>Bacteria</taxon>
        <taxon>Pseudomonadati</taxon>
        <taxon>Bacteroidota</taxon>
        <taxon>Cytophagia</taxon>
        <taxon>Cytophagales</taxon>
        <taxon>Catalimonadaceae</taxon>
        <taxon>Catalinimonas</taxon>
    </lineage>
</organism>
<dbReference type="GO" id="GO:0008270">
    <property type="term" value="F:zinc ion binding"/>
    <property type="evidence" value="ECO:0007669"/>
    <property type="project" value="InterPro"/>
</dbReference>
<keyword evidence="8" id="KW-1185">Reference proteome</keyword>
<dbReference type="PROSITE" id="PS51318">
    <property type="entry name" value="TAT"/>
    <property type="match status" value="1"/>
</dbReference>
<gene>
    <name evidence="7" type="ORF">SAMN05421823_102143</name>
</gene>
<protein>
    <submittedName>
        <fullName evidence="7">Phosphotriesterase-related protein</fullName>
    </submittedName>
</protein>
<dbReference type="PROSITE" id="PS51347">
    <property type="entry name" value="PHOSPHOTRIESTERASE_2"/>
    <property type="match status" value="1"/>
</dbReference>
<dbReference type="InterPro" id="IPR032466">
    <property type="entry name" value="Metal_Hydrolase"/>
</dbReference>
<keyword evidence="6" id="KW-0732">Signal</keyword>